<keyword evidence="3" id="KW-0012">Acyltransferase</keyword>
<dbReference type="InterPro" id="IPR000182">
    <property type="entry name" value="GNAT_dom"/>
</dbReference>
<dbReference type="SUPFAM" id="SSF55729">
    <property type="entry name" value="Acyl-CoA N-acyltransferases (Nat)"/>
    <property type="match status" value="1"/>
</dbReference>
<organism evidence="5">
    <name type="scientific">Photinus pyralis</name>
    <name type="common">Common eastern firefly</name>
    <name type="synonym">Lampyris pyralis</name>
    <dbReference type="NCBI Taxonomy" id="7054"/>
    <lineage>
        <taxon>Eukaryota</taxon>
        <taxon>Metazoa</taxon>
        <taxon>Ecdysozoa</taxon>
        <taxon>Arthropoda</taxon>
        <taxon>Hexapoda</taxon>
        <taxon>Insecta</taxon>
        <taxon>Pterygota</taxon>
        <taxon>Neoptera</taxon>
        <taxon>Endopterygota</taxon>
        <taxon>Coleoptera</taxon>
        <taxon>Polyphaga</taxon>
        <taxon>Elateriformia</taxon>
        <taxon>Elateroidea</taxon>
        <taxon>Lampyridae</taxon>
        <taxon>Lampyrinae</taxon>
        <taxon>Photinus</taxon>
    </lineage>
</organism>
<dbReference type="Gene3D" id="3.40.630.30">
    <property type="match status" value="1"/>
</dbReference>
<dbReference type="PANTHER" id="PTHR10545">
    <property type="entry name" value="DIAMINE N-ACETYLTRANSFERASE"/>
    <property type="match status" value="1"/>
</dbReference>
<dbReference type="OrthoDB" id="7305308at2759"/>
<gene>
    <name evidence="6" type="ORF">PPYR_04455</name>
</gene>
<dbReference type="PANTHER" id="PTHR10545:SF29">
    <property type="entry name" value="GH14572P-RELATED"/>
    <property type="match status" value="1"/>
</dbReference>
<proteinExistence type="inferred from homology"/>
<evidence type="ECO:0000256" key="2">
    <source>
        <dbReference type="ARBA" id="ARBA00022679"/>
    </source>
</evidence>
<evidence type="ECO:0000256" key="1">
    <source>
        <dbReference type="ARBA" id="ARBA00008694"/>
    </source>
</evidence>
<accession>A0A1Y1LF76</accession>
<dbReference type="GO" id="GO:0008080">
    <property type="term" value="F:N-acetyltransferase activity"/>
    <property type="evidence" value="ECO:0007669"/>
    <property type="project" value="UniProtKB-ARBA"/>
</dbReference>
<evidence type="ECO:0000259" key="4">
    <source>
        <dbReference type="PROSITE" id="PS51186"/>
    </source>
</evidence>
<reference evidence="6" key="3">
    <citation type="submission" date="2019-08" db="EMBL/GenBank/DDBJ databases">
        <authorList>
            <consortium name="Photinus pyralis genome working group"/>
            <person name="Fallon T.R."/>
            <person name="Sander Lower S.E."/>
            <person name="Weng J.-K."/>
        </authorList>
    </citation>
    <scope>NUCLEOTIDE SEQUENCE</scope>
    <source>
        <strain evidence="6">1611_PpyrPB1</strain>
        <tissue evidence="6">Whole body</tissue>
    </source>
</reference>
<dbReference type="AlphaFoldDB" id="A0A1Y1LF76"/>
<dbReference type="InterPro" id="IPR016181">
    <property type="entry name" value="Acyl_CoA_acyltransferase"/>
</dbReference>
<dbReference type="FunCoup" id="A0A1Y1LF76">
    <property type="interactions" value="152"/>
</dbReference>
<dbReference type="Pfam" id="PF00583">
    <property type="entry name" value="Acetyltransf_1"/>
    <property type="match status" value="1"/>
</dbReference>
<dbReference type="CDD" id="cd04301">
    <property type="entry name" value="NAT_SF"/>
    <property type="match status" value="1"/>
</dbReference>
<dbReference type="EMBL" id="VVIM01000002">
    <property type="protein sequence ID" value="KAB0802269.1"/>
    <property type="molecule type" value="Genomic_DNA"/>
</dbReference>
<dbReference type="InterPro" id="IPR051016">
    <property type="entry name" value="Diverse_Substrate_AcTransf"/>
</dbReference>
<reference evidence="6 7" key="2">
    <citation type="journal article" date="2018" name="Elife">
        <title>Firefly genomes illuminate parallel origins of bioluminescence in beetles.</title>
        <authorList>
            <person name="Fallon T.R."/>
            <person name="Lower S.E."/>
            <person name="Chang C.H."/>
            <person name="Bessho-Uehara M."/>
            <person name="Martin G.J."/>
            <person name="Bewick A.J."/>
            <person name="Behringer M."/>
            <person name="Debat H.J."/>
            <person name="Wong I."/>
            <person name="Day J.C."/>
            <person name="Suvorov A."/>
            <person name="Silva C.J."/>
            <person name="Stanger-Hall K.F."/>
            <person name="Hall D.W."/>
            <person name="Schmitz R.J."/>
            <person name="Nelson D.R."/>
            <person name="Lewis S.M."/>
            <person name="Shigenobu S."/>
            <person name="Bybee S.M."/>
            <person name="Larracuente A.M."/>
            <person name="Oba Y."/>
            <person name="Weng J.K."/>
        </authorList>
    </citation>
    <scope>NUCLEOTIDE SEQUENCE [LARGE SCALE GENOMIC DNA]</scope>
    <source>
        <strain evidence="6">1611_PpyrPB1</strain>
        <tissue evidence="6">Whole body</tissue>
    </source>
</reference>
<dbReference type="InParanoid" id="A0A1Y1LF76"/>
<dbReference type="EMBL" id="GEZM01061228">
    <property type="protein sequence ID" value="JAV70625.1"/>
    <property type="molecule type" value="Transcribed_RNA"/>
</dbReference>
<name>A0A1Y1LF76_PHOPY</name>
<dbReference type="Proteomes" id="UP000327044">
    <property type="component" value="Unassembled WGS sequence"/>
</dbReference>
<evidence type="ECO:0000313" key="6">
    <source>
        <dbReference type="EMBL" id="KAB0802269.1"/>
    </source>
</evidence>
<keyword evidence="2" id="KW-0808">Transferase</keyword>
<protein>
    <recommendedName>
        <fullName evidence="4">N-acetyltransferase domain-containing protein</fullName>
    </recommendedName>
</protein>
<dbReference type="FunFam" id="3.40.630.30:FF:000064">
    <property type="entry name" value="GNAT family acetyltransferase"/>
    <property type="match status" value="1"/>
</dbReference>
<comment type="similarity">
    <text evidence="1">Belongs to the acetyltransferase family.</text>
</comment>
<evidence type="ECO:0000313" key="5">
    <source>
        <dbReference type="EMBL" id="JAV70625.1"/>
    </source>
</evidence>
<sequence length="164" mass="19012">MSNSVIIRDGKKEDMHQICKLIKELATYENCESMDECKMTPERLIKDGFDTANPIFKSFVADRNNQVIGYAIYFTSYSSWVGESIFLEDLYVDPQYRGEGIGEKLFKCVAKVAQQNDGKRMDWHCLAWNPSLKFYKKMGARNITESESWNYLRLDGSDLDKLCE</sequence>
<dbReference type="PROSITE" id="PS51186">
    <property type="entry name" value="GNAT"/>
    <property type="match status" value="1"/>
</dbReference>
<evidence type="ECO:0000313" key="7">
    <source>
        <dbReference type="Proteomes" id="UP000327044"/>
    </source>
</evidence>
<feature type="domain" description="N-acetyltransferase" evidence="4">
    <location>
        <begin position="5"/>
        <end position="157"/>
    </location>
</feature>
<keyword evidence="7" id="KW-1185">Reference proteome</keyword>
<reference evidence="5" key="1">
    <citation type="journal article" date="2016" name="Sci. Rep.">
        <title>Molecular characterization of firefly nuptial gifts: a multi-omics approach sheds light on postcopulatory sexual selection.</title>
        <authorList>
            <person name="Al-Wathiqui N."/>
            <person name="Fallon T.R."/>
            <person name="South A."/>
            <person name="Weng J.K."/>
            <person name="Lewis S.M."/>
        </authorList>
    </citation>
    <scope>NUCLEOTIDE SEQUENCE</scope>
</reference>
<evidence type="ECO:0000256" key="3">
    <source>
        <dbReference type="ARBA" id="ARBA00023315"/>
    </source>
</evidence>